<name>A0ABU4YIF6_9HYPH</name>
<dbReference type="SUPFAM" id="SSF52172">
    <property type="entry name" value="CheY-like"/>
    <property type="match status" value="1"/>
</dbReference>
<gene>
    <name evidence="6" type="ORF">RFM52_16150</name>
</gene>
<feature type="domain" description="Response regulatory" evidence="5">
    <location>
        <begin position="4"/>
        <end position="121"/>
    </location>
</feature>
<dbReference type="InterPro" id="IPR001789">
    <property type="entry name" value="Sig_transdc_resp-reg_receiver"/>
</dbReference>
<keyword evidence="7" id="KW-1185">Reference proteome</keyword>
<evidence type="ECO:0000313" key="7">
    <source>
        <dbReference type="Proteomes" id="UP001280156"/>
    </source>
</evidence>
<dbReference type="InterPro" id="IPR011006">
    <property type="entry name" value="CheY-like_superfamily"/>
</dbReference>
<organism evidence="6 7">
    <name type="scientific">Mesorhizobium humile</name>
    <dbReference type="NCBI Taxonomy" id="3072313"/>
    <lineage>
        <taxon>Bacteria</taxon>
        <taxon>Pseudomonadati</taxon>
        <taxon>Pseudomonadota</taxon>
        <taxon>Alphaproteobacteria</taxon>
        <taxon>Hyphomicrobiales</taxon>
        <taxon>Phyllobacteriaceae</taxon>
        <taxon>Mesorhizobium</taxon>
    </lineage>
</organism>
<reference evidence="6 7" key="1">
    <citation type="submission" date="2023-08" db="EMBL/GenBank/DDBJ databases">
        <title>Implementing the SeqCode for naming new Mesorhizobium species isolated from Vachellia karroo root nodules.</title>
        <authorList>
            <person name="Van Lill M."/>
        </authorList>
    </citation>
    <scope>NUCLEOTIDE SEQUENCE [LARGE SCALE GENOMIC DNA]</scope>
    <source>
        <strain evidence="6 7">VK2B</strain>
    </source>
</reference>
<dbReference type="PROSITE" id="PS50110">
    <property type="entry name" value="RESPONSE_REGULATORY"/>
    <property type="match status" value="1"/>
</dbReference>
<feature type="modified residue" description="4-aspartylphosphate" evidence="4">
    <location>
        <position position="54"/>
    </location>
</feature>
<dbReference type="PANTHER" id="PTHR44591">
    <property type="entry name" value="STRESS RESPONSE REGULATOR PROTEIN 1"/>
    <property type="match status" value="1"/>
</dbReference>
<dbReference type="PANTHER" id="PTHR44591:SF3">
    <property type="entry name" value="RESPONSE REGULATORY DOMAIN-CONTAINING PROTEIN"/>
    <property type="match status" value="1"/>
</dbReference>
<dbReference type="RefSeq" id="WP_320297445.1">
    <property type="nucleotide sequence ID" value="NZ_JAVIIU010000010.1"/>
</dbReference>
<evidence type="ECO:0000256" key="1">
    <source>
        <dbReference type="ARBA" id="ARBA00022553"/>
    </source>
</evidence>
<evidence type="ECO:0000256" key="3">
    <source>
        <dbReference type="ARBA" id="ARBA00023163"/>
    </source>
</evidence>
<dbReference type="InterPro" id="IPR050595">
    <property type="entry name" value="Bact_response_regulator"/>
</dbReference>
<evidence type="ECO:0000256" key="4">
    <source>
        <dbReference type="PROSITE-ProRule" id="PRU00169"/>
    </source>
</evidence>
<keyword evidence="1 4" id="KW-0597">Phosphoprotein</keyword>
<dbReference type="Pfam" id="PF00072">
    <property type="entry name" value="Response_reg"/>
    <property type="match status" value="1"/>
</dbReference>
<sequence length="130" mass="13994">MPARILYVDDEDDIREIAQMSLELEPEFEVRSCASGAAALVDAAAWQPDLILLDVMMPDMDGPETLKRLAESQPTATIPVVFITARTQTHEVERYLAMGAVGVIAKPFDPMALAGDVKRLLASRAGGPAA</sequence>
<comment type="caution">
    <text evidence="6">The sequence shown here is derived from an EMBL/GenBank/DDBJ whole genome shotgun (WGS) entry which is preliminary data.</text>
</comment>
<proteinExistence type="predicted"/>
<dbReference type="CDD" id="cd17552">
    <property type="entry name" value="REC_RR468-like"/>
    <property type="match status" value="1"/>
</dbReference>
<dbReference type="EMBL" id="JAVIIV010000009">
    <property type="protein sequence ID" value="MDX8486739.1"/>
    <property type="molecule type" value="Genomic_DNA"/>
</dbReference>
<accession>A0ABU4YIF6</accession>
<dbReference type="SMART" id="SM00448">
    <property type="entry name" value="REC"/>
    <property type="match status" value="1"/>
</dbReference>
<evidence type="ECO:0000259" key="5">
    <source>
        <dbReference type="PROSITE" id="PS50110"/>
    </source>
</evidence>
<protein>
    <submittedName>
        <fullName evidence="6">Response regulator</fullName>
    </submittedName>
</protein>
<dbReference type="Gene3D" id="3.40.50.2300">
    <property type="match status" value="1"/>
</dbReference>
<evidence type="ECO:0000313" key="6">
    <source>
        <dbReference type="EMBL" id="MDX8486739.1"/>
    </source>
</evidence>
<dbReference type="Proteomes" id="UP001280156">
    <property type="component" value="Unassembled WGS sequence"/>
</dbReference>
<keyword evidence="2" id="KW-0805">Transcription regulation</keyword>
<evidence type="ECO:0000256" key="2">
    <source>
        <dbReference type="ARBA" id="ARBA00023015"/>
    </source>
</evidence>
<keyword evidence="3" id="KW-0804">Transcription</keyword>